<evidence type="ECO:0000256" key="4">
    <source>
        <dbReference type="ARBA" id="ARBA00021948"/>
    </source>
</evidence>
<keyword evidence="9" id="KW-1185">Reference proteome</keyword>
<evidence type="ECO:0000256" key="1">
    <source>
        <dbReference type="ARBA" id="ARBA00001946"/>
    </source>
</evidence>
<dbReference type="STRING" id="946333.A4W93_04680"/>
<dbReference type="Pfam" id="PF04029">
    <property type="entry name" value="2-ph_phosp"/>
    <property type="match status" value="1"/>
</dbReference>
<dbReference type="GO" id="GO:0000287">
    <property type="term" value="F:magnesium ion binding"/>
    <property type="evidence" value="ECO:0007669"/>
    <property type="project" value="InterPro"/>
</dbReference>
<dbReference type="AlphaFoldDB" id="A0A1W6L4U8"/>
<dbReference type="OrthoDB" id="4913at2"/>
<dbReference type="RefSeq" id="WP_085749520.1">
    <property type="nucleotide sequence ID" value="NZ_BSPR01000002.1"/>
</dbReference>
<comment type="cofactor">
    <cofactor evidence="1">
        <name>Mg(2+)</name>
        <dbReference type="ChEBI" id="CHEBI:18420"/>
    </cofactor>
</comment>
<evidence type="ECO:0000256" key="7">
    <source>
        <dbReference type="ARBA" id="ARBA00033711"/>
    </source>
</evidence>
<evidence type="ECO:0000313" key="9">
    <source>
        <dbReference type="Proteomes" id="UP000193427"/>
    </source>
</evidence>
<keyword evidence="6" id="KW-0460">Magnesium</keyword>
<reference evidence="8 9" key="1">
    <citation type="submission" date="2016-04" db="EMBL/GenBank/DDBJ databases">
        <title>Complete genome sequence of natural rubber-degrading, novel Gram-negative bacterium, Rhizobacter gummiphilus strain NS21.</title>
        <authorList>
            <person name="Tabata M."/>
            <person name="Kasai D."/>
            <person name="Fukuda M."/>
        </authorList>
    </citation>
    <scope>NUCLEOTIDE SEQUENCE [LARGE SCALE GENOMIC DNA]</scope>
    <source>
        <strain evidence="8 9">NS21</strain>
    </source>
</reference>
<evidence type="ECO:0000313" key="8">
    <source>
        <dbReference type="EMBL" id="ARN19264.1"/>
    </source>
</evidence>
<protein>
    <recommendedName>
        <fullName evidence="4">Probable 2-phosphosulfolactate phosphatase</fullName>
        <ecNumber evidence="3">3.1.3.71</ecNumber>
    </recommendedName>
</protein>
<dbReference type="InterPro" id="IPR005238">
    <property type="entry name" value="ComB-like"/>
</dbReference>
<dbReference type="Proteomes" id="UP000193427">
    <property type="component" value="Chromosome"/>
</dbReference>
<comment type="similarity">
    <text evidence="2">Belongs to the ComB family.</text>
</comment>
<evidence type="ECO:0000256" key="2">
    <source>
        <dbReference type="ARBA" id="ARBA00009997"/>
    </source>
</evidence>
<dbReference type="PANTHER" id="PTHR37311">
    <property type="entry name" value="2-PHOSPHOSULFOLACTATE PHOSPHATASE-RELATED"/>
    <property type="match status" value="1"/>
</dbReference>
<keyword evidence="5" id="KW-0378">Hydrolase</keyword>
<dbReference type="SUPFAM" id="SSF142823">
    <property type="entry name" value="ComB-like"/>
    <property type="match status" value="1"/>
</dbReference>
<sequence length="249" mass="26364">MQKIHVLLKKEELDGERLDSKVVIVLDILFATTTMVGVLADGASAVVPMADGPSALEEVARRPEGSCLLAGELNAETLPGFLAATPSNLIAEGVKGRTLVYATTNGTPAVLASKGAHAVYVAALTNAKAVVDHVVRHHPERTVLIVCAGSAGRFNLEDFYGAGYLVSLFRAAGGGRDYTDAALAAGLLHAQGEGQPEARHALWLARVGRRMLSKGLEDEVRYAARKSWLDVVPRFQDGVVTLLGQNSSR</sequence>
<evidence type="ECO:0000256" key="6">
    <source>
        <dbReference type="ARBA" id="ARBA00022842"/>
    </source>
</evidence>
<dbReference type="KEGG" id="rgu:A4W93_04680"/>
<name>A0A1W6L4U8_9BURK</name>
<dbReference type="GO" id="GO:0050532">
    <property type="term" value="F:2-phosphosulfolactate phosphatase activity"/>
    <property type="evidence" value="ECO:0007669"/>
    <property type="project" value="UniProtKB-EC"/>
</dbReference>
<evidence type="ECO:0000256" key="5">
    <source>
        <dbReference type="ARBA" id="ARBA00022801"/>
    </source>
</evidence>
<comment type="catalytic activity">
    <reaction evidence="7">
        <text>(2R)-O-phospho-3-sulfolactate + H2O = (2R)-3-sulfolactate + phosphate</text>
        <dbReference type="Rhea" id="RHEA:23416"/>
        <dbReference type="ChEBI" id="CHEBI:15377"/>
        <dbReference type="ChEBI" id="CHEBI:15597"/>
        <dbReference type="ChEBI" id="CHEBI:43474"/>
        <dbReference type="ChEBI" id="CHEBI:58738"/>
        <dbReference type="EC" id="3.1.3.71"/>
    </reaction>
</comment>
<dbReference type="InterPro" id="IPR036702">
    <property type="entry name" value="ComB-like_sf"/>
</dbReference>
<organism evidence="8 9">
    <name type="scientific">Piscinibacter gummiphilus</name>
    <dbReference type="NCBI Taxonomy" id="946333"/>
    <lineage>
        <taxon>Bacteria</taxon>
        <taxon>Pseudomonadati</taxon>
        <taxon>Pseudomonadota</taxon>
        <taxon>Betaproteobacteria</taxon>
        <taxon>Burkholderiales</taxon>
        <taxon>Sphaerotilaceae</taxon>
        <taxon>Piscinibacter</taxon>
    </lineage>
</organism>
<evidence type="ECO:0000256" key="3">
    <source>
        <dbReference type="ARBA" id="ARBA00012953"/>
    </source>
</evidence>
<dbReference type="Gene3D" id="3.90.1560.10">
    <property type="entry name" value="ComB-like"/>
    <property type="match status" value="1"/>
</dbReference>
<proteinExistence type="inferred from homology"/>
<gene>
    <name evidence="8" type="ORF">A4W93_04680</name>
</gene>
<dbReference type="GO" id="GO:0050545">
    <property type="term" value="F:sulfopyruvate decarboxylase activity"/>
    <property type="evidence" value="ECO:0007669"/>
    <property type="project" value="TreeGrafter"/>
</dbReference>
<accession>A0A1W6L4U8</accession>
<dbReference type="EC" id="3.1.3.71" evidence="3"/>
<dbReference type="PANTHER" id="PTHR37311:SF1">
    <property type="entry name" value="2-PHOSPHOSULFOLACTATE PHOSPHATASE-RELATED"/>
    <property type="match status" value="1"/>
</dbReference>
<dbReference type="EMBL" id="CP015118">
    <property type="protein sequence ID" value="ARN19264.1"/>
    <property type="molecule type" value="Genomic_DNA"/>
</dbReference>